<comment type="caution">
    <text evidence="1">The sequence shown here is derived from an EMBL/GenBank/DDBJ whole genome shotgun (WGS) entry which is preliminary data.</text>
</comment>
<reference evidence="1 2" key="1">
    <citation type="journal article" date="2022" name="bioRxiv">
        <title>The genome of the oomycete Peronosclerospora sorghi, a cosmopolitan pathogen of maize and sorghum, is inflated with dispersed pseudogenes.</title>
        <authorList>
            <person name="Fletcher K."/>
            <person name="Martin F."/>
            <person name="Isakeit T."/>
            <person name="Cavanaugh K."/>
            <person name="Magill C."/>
            <person name="Michelmore R."/>
        </authorList>
    </citation>
    <scope>NUCLEOTIDE SEQUENCE [LARGE SCALE GENOMIC DNA]</scope>
    <source>
        <strain evidence="1">P6</strain>
    </source>
</reference>
<name>A0ACC0VM49_9STRA</name>
<proteinExistence type="predicted"/>
<accession>A0ACC0VM49</accession>
<sequence length="85" mass="9667">MLEELLSILPALLSRVDGSNTSSMPTFNYSAEVPSVVGNQTLIPLKKFSDDEERMNPLYQFQEFLFATKNKALKQSEKIVEDNLR</sequence>
<organism evidence="1 2">
    <name type="scientific">Peronosclerospora sorghi</name>
    <dbReference type="NCBI Taxonomy" id="230839"/>
    <lineage>
        <taxon>Eukaryota</taxon>
        <taxon>Sar</taxon>
        <taxon>Stramenopiles</taxon>
        <taxon>Oomycota</taxon>
        <taxon>Peronosporomycetes</taxon>
        <taxon>Peronosporales</taxon>
        <taxon>Peronosporaceae</taxon>
        <taxon>Peronosclerospora</taxon>
    </lineage>
</organism>
<protein>
    <submittedName>
        <fullName evidence="1">Uncharacterized protein</fullName>
    </submittedName>
</protein>
<evidence type="ECO:0000313" key="1">
    <source>
        <dbReference type="EMBL" id="KAI9907166.1"/>
    </source>
</evidence>
<dbReference type="EMBL" id="CM047587">
    <property type="protein sequence ID" value="KAI9907166.1"/>
    <property type="molecule type" value="Genomic_DNA"/>
</dbReference>
<evidence type="ECO:0000313" key="2">
    <source>
        <dbReference type="Proteomes" id="UP001163321"/>
    </source>
</evidence>
<gene>
    <name evidence="1" type="ORF">PsorP6_002875</name>
</gene>
<keyword evidence="2" id="KW-1185">Reference proteome</keyword>
<dbReference type="Proteomes" id="UP001163321">
    <property type="component" value="Chromosome 8"/>
</dbReference>